<feature type="signal peptide" evidence="1">
    <location>
        <begin position="1"/>
        <end position="23"/>
    </location>
</feature>
<proteinExistence type="predicted"/>
<evidence type="ECO:0000313" key="2">
    <source>
        <dbReference type="EMBL" id="GFH60624.1"/>
    </source>
</evidence>
<keyword evidence="3" id="KW-1185">Reference proteome</keyword>
<keyword evidence="1" id="KW-0732">Signal</keyword>
<organism evidence="2 3">
    <name type="scientific">Chaetoceros tenuissimus</name>
    <dbReference type="NCBI Taxonomy" id="426638"/>
    <lineage>
        <taxon>Eukaryota</taxon>
        <taxon>Sar</taxon>
        <taxon>Stramenopiles</taxon>
        <taxon>Ochrophyta</taxon>
        <taxon>Bacillariophyta</taxon>
        <taxon>Coscinodiscophyceae</taxon>
        <taxon>Chaetocerotophycidae</taxon>
        <taxon>Chaetocerotales</taxon>
        <taxon>Chaetocerotaceae</taxon>
        <taxon>Chaetoceros</taxon>
    </lineage>
</organism>
<gene>
    <name evidence="2" type="ORF">CTEN210_17100</name>
</gene>
<dbReference type="SUPFAM" id="SSF50814">
    <property type="entry name" value="Lipocalins"/>
    <property type="match status" value="1"/>
</dbReference>
<dbReference type="Gene3D" id="2.40.128.20">
    <property type="match status" value="1"/>
</dbReference>
<dbReference type="PANTHER" id="PTHR10612:SF56">
    <property type="entry name" value="LIPOCALIN_CYTOSOLIC FATTY-ACID BINDING DOMAIN-CONTAINING PROTEIN"/>
    <property type="match status" value="1"/>
</dbReference>
<reference evidence="2 3" key="1">
    <citation type="journal article" date="2021" name="Sci. Rep.">
        <title>The genome of the diatom Chaetoceros tenuissimus carries an ancient integrated fragment of an extant virus.</title>
        <authorList>
            <person name="Hongo Y."/>
            <person name="Kimura K."/>
            <person name="Takaki Y."/>
            <person name="Yoshida Y."/>
            <person name="Baba S."/>
            <person name="Kobayashi G."/>
            <person name="Nagasaki K."/>
            <person name="Hano T."/>
            <person name="Tomaru Y."/>
        </authorList>
    </citation>
    <scope>NUCLEOTIDE SEQUENCE [LARGE SCALE GENOMIC DNA]</scope>
    <source>
        <strain evidence="2 3">NIES-3715</strain>
    </source>
</reference>
<dbReference type="GO" id="GO:0005737">
    <property type="term" value="C:cytoplasm"/>
    <property type="evidence" value="ECO:0007669"/>
    <property type="project" value="TreeGrafter"/>
</dbReference>
<comment type="caution">
    <text evidence="2">The sequence shown here is derived from an EMBL/GenBank/DDBJ whole genome shotgun (WGS) entry which is preliminary data.</text>
</comment>
<name>A0AAD3DA30_9STRA</name>
<protein>
    <submittedName>
        <fullName evidence="2">Apolipo protein D</fullName>
    </submittedName>
</protein>
<accession>A0AAD3DA30</accession>
<evidence type="ECO:0000313" key="3">
    <source>
        <dbReference type="Proteomes" id="UP001054902"/>
    </source>
</evidence>
<sequence>MKSLSQTIGLLLTFCFTKYLVSAQECKPLDTVDNFDLEAYASKPWYSHQQAVNSYSPIEDNYCVRAEYGLREESTFWGYTVDVKNRALRNGERERRGNLCAYYDTDQNSKLAVAPCFLPKAFAGPYWVVAYNEEEGYALISGGEPTFKSFDEETGEFLGCKTGTKTNNSGLWIFLRTPERNMELINKVRGIATELGFDVSVLNDVVHDDRCPYPVPTPMPTTSSYIAPSSTPSIAISSSPTVSYVPTSIPFDEDDCKDTAGDFYVLFVGRRNCEWISENSRWLRCLFYNDYCPETCGKC</sequence>
<dbReference type="GO" id="GO:0000302">
    <property type="term" value="P:response to reactive oxygen species"/>
    <property type="evidence" value="ECO:0007669"/>
    <property type="project" value="TreeGrafter"/>
</dbReference>
<dbReference type="Proteomes" id="UP001054902">
    <property type="component" value="Unassembled WGS sequence"/>
</dbReference>
<feature type="chain" id="PRO_5041918392" evidence="1">
    <location>
        <begin position="24"/>
        <end position="299"/>
    </location>
</feature>
<dbReference type="AlphaFoldDB" id="A0AAD3DA30"/>
<dbReference type="PANTHER" id="PTHR10612">
    <property type="entry name" value="APOLIPOPROTEIN D"/>
    <property type="match status" value="1"/>
</dbReference>
<dbReference type="GO" id="GO:0006629">
    <property type="term" value="P:lipid metabolic process"/>
    <property type="evidence" value="ECO:0007669"/>
    <property type="project" value="TreeGrafter"/>
</dbReference>
<dbReference type="EMBL" id="BLLK01000069">
    <property type="protein sequence ID" value="GFH60624.1"/>
    <property type="molecule type" value="Genomic_DNA"/>
</dbReference>
<evidence type="ECO:0000256" key="1">
    <source>
        <dbReference type="SAM" id="SignalP"/>
    </source>
</evidence>
<dbReference type="InterPro" id="IPR012674">
    <property type="entry name" value="Calycin"/>
</dbReference>